<evidence type="ECO:0000313" key="3">
    <source>
        <dbReference type="Proteomes" id="UP001493487"/>
    </source>
</evidence>
<dbReference type="RefSeq" id="WP_232190190.1">
    <property type="nucleotide sequence ID" value="NZ_JAIOAP010000029.1"/>
</dbReference>
<keyword evidence="1" id="KW-0812">Transmembrane</keyword>
<keyword evidence="1" id="KW-1133">Transmembrane helix</keyword>
<dbReference type="EMBL" id="JASKHM010000020">
    <property type="protein sequence ID" value="MEQ4486338.1"/>
    <property type="molecule type" value="Genomic_DNA"/>
</dbReference>
<evidence type="ECO:0000256" key="1">
    <source>
        <dbReference type="SAM" id="Phobius"/>
    </source>
</evidence>
<feature type="transmembrane region" description="Helical" evidence="1">
    <location>
        <begin position="165"/>
        <end position="182"/>
    </location>
</feature>
<name>A0ABV1L2U6_9BACL</name>
<gene>
    <name evidence="2" type="ORF">QJS35_28540</name>
</gene>
<organism evidence="2 3">
    <name type="scientific">Cohnella silvisoli</name>
    <dbReference type="NCBI Taxonomy" id="2873699"/>
    <lineage>
        <taxon>Bacteria</taxon>
        <taxon>Bacillati</taxon>
        <taxon>Bacillota</taxon>
        <taxon>Bacilli</taxon>
        <taxon>Bacillales</taxon>
        <taxon>Paenibacillaceae</taxon>
        <taxon>Cohnella</taxon>
    </lineage>
</organism>
<feature type="transmembrane region" description="Helical" evidence="1">
    <location>
        <begin position="58"/>
        <end position="77"/>
    </location>
</feature>
<comment type="caution">
    <text evidence="2">The sequence shown here is derived from an EMBL/GenBank/DDBJ whole genome shotgun (WGS) entry which is preliminary data.</text>
</comment>
<keyword evidence="3" id="KW-1185">Reference proteome</keyword>
<dbReference type="PANTHER" id="PTHR43471">
    <property type="entry name" value="ABC TRANSPORTER PERMEASE"/>
    <property type="match status" value="1"/>
</dbReference>
<protein>
    <submittedName>
        <fullName evidence="2">ABC transporter permease subunit</fullName>
    </submittedName>
</protein>
<dbReference type="Proteomes" id="UP001493487">
    <property type="component" value="Unassembled WGS sequence"/>
</dbReference>
<dbReference type="Pfam" id="PF12679">
    <property type="entry name" value="ABC2_membrane_2"/>
    <property type="match status" value="1"/>
</dbReference>
<feature type="transmembrane region" description="Helical" evidence="1">
    <location>
        <begin position="133"/>
        <end position="158"/>
    </location>
</feature>
<reference evidence="2 3" key="1">
    <citation type="journal article" date="2023" name="Genome Announc.">
        <title>Pan-Genome Analyses of the Genus Cohnella and Proposal of the Novel Species Cohnella silvisoli sp. nov., Isolated from Forest Soil.</title>
        <authorList>
            <person name="Wang C."/>
            <person name="Mao L."/>
            <person name="Bao G."/>
            <person name="Zhu H."/>
        </authorList>
    </citation>
    <scope>NUCLEOTIDE SEQUENCE [LARGE SCALE GENOMIC DNA]</scope>
    <source>
        <strain evidence="2 3">NL03-T5-1</strain>
    </source>
</reference>
<accession>A0ABV1L2U6</accession>
<dbReference type="PANTHER" id="PTHR43471:SF3">
    <property type="entry name" value="ABC TRANSPORTER PERMEASE PROTEIN NATB"/>
    <property type="match status" value="1"/>
</dbReference>
<feature type="transmembrane region" description="Helical" evidence="1">
    <location>
        <begin position="20"/>
        <end position="38"/>
    </location>
</feature>
<feature type="transmembrane region" description="Helical" evidence="1">
    <location>
        <begin position="98"/>
        <end position="121"/>
    </location>
</feature>
<evidence type="ECO:0000313" key="2">
    <source>
        <dbReference type="EMBL" id="MEQ4486338.1"/>
    </source>
</evidence>
<feature type="transmembrane region" description="Helical" evidence="1">
    <location>
        <begin position="221"/>
        <end position="242"/>
    </location>
</feature>
<sequence length="252" mass="27917">MIFELVKKESKEHIFSRKGLGFLFVVSLLLSVMSFGFISVKELSLLDQPTVVMTAFRLLLGINILISMVFASTMVAGEKEKGTLESLLLTPLTKRKIIIGKLTAILVFWFVVTLISLPYFFVLSFGTNMFPTILFFLYIVGTALVIAFSSIALIFSTILASTKNAMILGILIFLITLIPMFLSTTMKKSGFAKRINDYSPVSASMKSMKDIFINKLGSSDILVGLIPVIVFLLLTVLLALMISKKVDFLRGE</sequence>
<keyword evidence="1" id="KW-0472">Membrane</keyword>
<proteinExistence type="predicted"/>